<dbReference type="PROSITE" id="PS51677">
    <property type="entry name" value="NODB"/>
    <property type="match status" value="1"/>
</dbReference>
<dbReference type="AlphaFoldDB" id="A0A1W2E9K2"/>
<name>A0A1W2E9K2_9FIRM</name>
<evidence type="ECO:0000259" key="3">
    <source>
        <dbReference type="PROSITE" id="PS51677"/>
    </source>
</evidence>
<dbReference type="InterPro" id="IPR011330">
    <property type="entry name" value="Glyco_hydro/deAcase_b/a-brl"/>
</dbReference>
<dbReference type="Proteomes" id="UP000192738">
    <property type="component" value="Unassembled WGS sequence"/>
</dbReference>
<dbReference type="PANTHER" id="PTHR34216">
    <property type="match status" value="1"/>
</dbReference>
<dbReference type="Gene3D" id="3.20.20.370">
    <property type="entry name" value="Glycoside hydrolase/deacetylase"/>
    <property type="match status" value="1"/>
</dbReference>
<evidence type="ECO:0000313" key="4">
    <source>
        <dbReference type="EMBL" id="SMD05966.1"/>
    </source>
</evidence>
<sequence>MVGISRRQGCLIILGLIFLLVLSSSVVSTTAVVAGRNSNRAGNVSLADVPILNYHKIDTLHHSLSIPPQEFEEQIAYLSQNGFTTISPDQLMSYLNHSKALPEKPILITFDDGYLDNYTNAYPILKKYGFTATIFLVTNLVGHDERFMTWDQVREMQKAGFAFGSHTVSHAALTKISREQAMEELIDSRKEMEQQLGVKARYFAYPTGAYNLQVEEMVKQAGYKAAFTIRYGQAGTESDPYALERIPIFKGQQTFRSFFIRLNAAPLLERFGLIRN</sequence>
<evidence type="ECO:0000256" key="2">
    <source>
        <dbReference type="ARBA" id="ARBA00022729"/>
    </source>
</evidence>
<proteinExistence type="predicted"/>
<dbReference type="Pfam" id="PF01522">
    <property type="entry name" value="Polysacc_deac_1"/>
    <property type="match status" value="1"/>
</dbReference>
<dbReference type="GO" id="GO:0005576">
    <property type="term" value="C:extracellular region"/>
    <property type="evidence" value="ECO:0007669"/>
    <property type="project" value="UniProtKB-SubCell"/>
</dbReference>
<dbReference type="EMBL" id="FWXI01000022">
    <property type="protein sequence ID" value="SMD05966.1"/>
    <property type="molecule type" value="Genomic_DNA"/>
</dbReference>
<dbReference type="CDD" id="cd10918">
    <property type="entry name" value="CE4_NodB_like_5s_6s"/>
    <property type="match status" value="1"/>
</dbReference>
<evidence type="ECO:0000256" key="1">
    <source>
        <dbReference type="ARBA" id="ARBA00004613"/>
    </source>
</evidence>
<dbReference type="OrthoDB" id="9778320at2"/>
<comment type="subcellular location">
    <subcellularLocation>
        <location evidence="1">Secreted</location>
    </subcellularLocation>
</comment>
<reference evidence="4 5" key="1">
    <citation type="submission" date="2017-04" db="EMBL/GenBank/DDBJ databases">
        <authorList>
            <person name="Afonso C.L."/>
            <person name="Miller P.J."/>
            <person name="Scott M.A."/>
            <person name="Spackman E."/>
            <person name="Goraichik I."/>
            <person name="Dimitrov K.M."/>
            <person name="Suarez D.L."/>
            <person name="Swayne D.E."/>
        </authorList>
    </citation>
    <scope>NUCLEOTIDE SEQUENCE [LARGE SCALE GENOMIC DNA]</scope>
    <source>
        <strain evidence="4 5">DSM 5090</strain>
    </source>
</reference>
<accession>A0A1W2E9K2</accession>
<dbReference type="PANTHER" id="PTHR34216:SF3">
    <property type="entry name" value="POLY-BETA-1,6-N-ACETYL-D-GLUCOSAMINE N-DEACETYLASE"/>
    <property type="match status" value="1"/>
</dbReference>
<feature type="domain" description="NodB homology" evidence="3">
    <location>
        <begin position="104"/>
        <end position="276"/>
    </location>
</feature>
<dbReference type="STRING" id="112901.SAMN04488500_12221"/>
<organism evidence="4 5">
    <name type="scientific">Sporomusa malonica</name>
    <dbReference type="NCBI Taxonomy" id="112901"/>
    <lineage>
        <taxon>Bacteria</taxon>
        <taxon>Bacillati</taxon>
        <taxon>Bacillota</taxon>
        <taxon>Negativicutes</taxon>
        <taxon>Selenomonadales</taxon>
        <taxon>Sporomusaceae</taxon>
        <taxon>Sporomusa</taxon>
    </lineage>
</organism>
<keyword evidence="5" id="KW-1185">Reference proteome</keyword>
<dbReference type="SUPFAM" id="SSF88713">
    <property type="entry name" value="Glycoside hydrolase/deacetylase"/>
    <property type="match status" value="1"/>
</dbReference>
<dbReference type="InterPro" id="IPR002509">
    <property type="entry name" value="NODB_dom"/>
</dbReference>
<dbReference type="GO" id="GO:0016810">
    <property type="term" value="F:hydrolase activity, acting on carbon-nitrogen (but not peptide) bonds"/>
    <property type="evidence" value="ECO:0007669"/>
    <property type="project" value="InterPro"/>
</dbReference>
<dbReference type="InterPro" id="IPR051398">
    <property type="entry name" value="Polysacch_Deacetylase"/>
</dbReference>
<dbReference type="RefSeq" id="WP_084577664.1">
    <property type="nucleotide sequence ID" value="NZ_CP155572.1"/>
</dbReference>
<evidence type="ECO:0000313" key="5">
    <source>
        <dbReference type="Proteomes" id="UP000192738"/>
    </source>
</evidence>
<keyword evidence="2" id="KW-0732">Signal</keyword>
<dbReference type="GO" id="GO:0005975">
    <property type="term" value="P:carbohydrate metabolic process"/>
    <property type="evidence" value="ECO:0007669"/>
    <property type="project" value="InterPro"/>
</dbReference>
<protein>
    <submittedName>
        <fullName evidence="4">Polysaccharide deacetylase</fullName>
    </submittedName>
</protein>
<gene>
    <name evidence="4" type="ORF">SAMN04488500_12221</name>
</gene>